<protein>
    <submittedName>
        <fullName evidence="2">Uncharacterized protein</fullName>
    </submittedName>
</protein>
<feature type="compositionally biased region" description="Basic and acidic residues" evidence="1">
    <location>
        <begin position="102"/>
        <end position="111"/>
    </location>
</feature>
<sequence length="468" mass="48881">MQFVTDTANVTPPKNLYPCLATISLFTPFDTTSEGGRRSSFGSFSDKDRNAHKDESGNTLTRILSGSSGRRKSTAVDAGAETSIPAGKESGAGGRRRFSLSGKDEEEARSPPEGRWYWRVRVGVTDSHVVLLPLSDPANPLLNSAPPPLSTAIPSHAAHSSRTTTNGGESAINNSNINALHPPENDSGLANKMKNLFRRGSTTNKETPASTGQQSGAQAAMNEPITDQTASGATLPSAAANEAGATNTNGSSELAWPGVIDGDKLAAVIIPTWALVKDRVQLKHKKVEGSWVIVQVKDEEHHPLQAVGSHRQDESSYPKSGTIKFEFDKDWIGAKDEAELLQHHIQNAVSNAPTPPRHTHQPAEQAPLQLGSGAGHVNNNTARAGAGEGTGFGAEGQPLQSGYDDAQPQAAEPVVGAPAEFGSSLPSQGAGAGQGQQQGMRYDEVGPTDVIGKHAGFPQGGPSVAAAS</sequence>
<feature type="compositionally biased region" description="Polar residues" evidence="1">
    <location>
        <begin position="158"/>
        <end position="178"/>
    </location>
</feature>
<feature type="region of interest" description="Disordered" evidence="1">
    <location>
        <begin position="143"/>
        <end position="190"/>
    </location>
</feature>
<comment type="caution">
    <text evidence="2">The sequence shown here is derived from an EMBL/GenBank/DDBJ whole genome shotgun (WGS) entry which is preliminary data.</text>
</comment>
<evidence type="ECO:0000313" key="3">
    <source>
        <dbReference type="Proteomes" id="UP000094065"/>
    </source>
</evidence>
<reference evidence="2 3" key="1">
    <citation type="submission" date="2016-06" db="EMBL/GenBank/DDBJ databases">
        <title>Evolution of pathogenesis and genome organization in the Tremellales.</title>
        <authorList>
            <person name="Cuomo C."/>
            <person name="Litvintseva A."/>
            <person name="Heitman J."/>
            <person name="Chen Y."/>
            <person name="Sun S."/>
            <person name="Springer D."/>
            <person name="Dromer F."/>
            <person name="Young S."/>
            <person name="Zeng Q."/>
            <person name="Chapman S."/>
            <person name="Gujja S."/>
            <person name="Saif S."/>
            <person name="Birren B."/>
        </authorList>
    </citation>
    <scope>NUCLEOTIDE SEQUENCE [LARGE SCALE GENOMIC DNA]</scope>
    <source>
        <strain evidence="2 3">CBS 6039</strain>
    </source>
</reference>
<keyword evidence="3" id="KW-1185">Reference proteome</keyword>
<name>A0A1E3HRD2_9TREE</name>
<feature type="compositionally biased region" description="Low complexity" evidence="1">
    <location>
        <begin position="209"/>
        <end position="220"/>
    </location>
</feature>
<feature type="region of interest" description="Disordered" evidence="1">
    <location>
        <begin position="32"/>
        <end position="111"/>
    </location>
</feature>
<feature type="compositionally biased region" description="Basic and acidic residues" evidence="1">
    <location>
        <begin position="45"/>
        <end position="56"/>
    </location>
</feature>
<feature type="region of interest" description="Disordered" evidence="1">
    <location>
        <begin position="368"/>
        <end position="468"/>
    </location>
</feature>
<organism evidence="2 3">
    <name type="scientific">Cryptococcus amylolentus CBS 6039</name>
    <dbReference type="NCBI Taxonomy" id="1295533"/>
    <lineage>
        <taxon>Eukaryota</taxon>
        <taxon>Fungi</taxon>
        <taxon>Dikarya</taxon>
        <taxon>Basidiomycota</taxon>
        <taxon>Agaricomycotina</taxon>
        <taxon>Tremellomycetes</taxon>
        <taxon>Tremellales</taxon>
        <taxon>Cryptococcaceae</taxon>
        <taxon>Cryptococcus</taxon>
    </lineage>
</organism>
<dbReference type="OrthoDB" id="2563736at2759"/>
<dbReference type="Proteomes" id="UP000094065">
    <property type="component" value="Unassembled WGS sequence"/>
</dbReference>
<proteinExistence type="predicted"/>
<accession>A0A1E3HRD2</accession>
<dbReference type="AlphaFoldDB" id="A0A1E3HRD2"/>
<evidence type="ECO:0000256" key="1">
    <source>
        <dbReference type="SAM" id="MobiDB-lite"/>
    </source>
</evidence>
<evidence type="ECO:0000313" key="2">
    <source>
        <dbReference type="EMBL" id="ODN78887.1"/>
    </source>
</evidence>
<dbReference type="GeneID" id="30155731"/>
<feature type="region of interest" description="Disordered" evidence="1">
    <location>
        <begin position="201"/>
        <end position="220"/>
    </location>
</feature>
<dbReference type="EMBL" id="AWGJ01000006">
    <property type="protein sequence ID" value="ODN78887.1"/>
    <property type="molecule type" value="Genomic_DNA"/>
</dbReference>
<dbReference type="RefSeq" id="XP_018993933.1">
    <property type="nucleotide sequence ID" value="XM_019138496.1"/>
</dbReference>
<feature type="compositionally biased region" description="Polar residues" evidence="1">
    <location>
        <begin position="57"/>
        <end position="68"/>
    </location>
</feature>
<gene>
    <name evidence="2" type="ORF">L202_04422</name>
</gene>